<gene>
    <name evidence="2" type="ORF">ACFQZP_39300</name>
</gene>
<feature type="region of interest" description="Disordered" evidence="1">
    <location>
        <begin position="133"/>
        <end position="177"/>
    </location>
</feature>
<evidence type="ECO:0000313" key="3">
    <source>
        <dbReference type="Proteomes" id="UP001596957"/>
    </source>
</evidence>
<evidence type="ECO:0000256" key="1">
    <source>
        <dbReference type="SAM" id="MobiDB-lite"/>
    </source>
</evidence>
<dbReference type="Proteomes" id="UP001596957">
    <property type="component" value="Unassembled WGS sequence"/>
</dbReference>
<dbReference type="EMBL" id="JBHTEC010000002">
    <property type="protein sequence ID" value="MFD0287581.1"/>
    <property type="molecule type" value="Genomic_DNA"/>
</dbReference>
<protein>
    <submittedName>
        <fullName evidence="2">Uncharacterized protein</fullName>
    </submittedName>
</protein>
<organism evidence="2 3">
    <name type="scientific">Streptomyces lutosisoli</name>
    <dbReference type="NCBI Taxonomy" id="2665721"/>
    <lineage>
        <taxon>Bacteria</taxon>
        <taxon>Bacillati</taxon>
        <taxon>Actinomycetota</taxon>
        <taxon>Actinomycetes</taxon>
        <taxon>Kitasatosporales</taxon>
        <taxon>Streptomycetaceae</taxon>
        <taxon>Streptomyces</taxon>
    </lineage>
</organism>
<keyword evidence="3" id="KW-1185">Reference proteome</keyword>
<accession>A0ABW2VT08</accession>
<sequence length="177" mass="18356">MVGQQHVLDPSRVPPGRAALWVQLQEVPFAPSSDAAGELDVSAGWDDERLVGGYVERVLGRIEAHAPGLRALVTRWSAVSPAGVAAANRNAVRGDPYGGSAELDHNLIWRPGLGSGHLVARQLLAVPHSSVACSPQGERSCGDPSPGHGSTGRLQGPGAARRATPGTGRADATVRCR</sequence>
<evidence type="ECO:0000313" key="2">
    <source>
        <dbReference type="EMBL" id="MFD0287581.1"/>
    </source>
</evidence>
<comment type="caution">
    <text evidence="2">The sequence shown here is derived from an EMBL/GenBank/DDBJ whole genome shotgun (WGS) entry which is preliminary data.</text>
</comment>
<proteinExistence type="predicted"/>
<dbReference type="RefSeq" id="WP_381264787.1">
    <property type="nucleotide sequence ID" value="NZ_JBHTBI010000124.1"/>
</dbReference>
<name>A0ABW2VT08_9ACTN</name>
<reference evidence="3" key="1">
    <citation type="journal article" date="2019" name="Int. J. Syst. Evol. Microbiol.">
        <title>The Global Catalogue of Microorganisms (GCM) 10K type strain sequencing project: providing services to taxonomists for standard genome sequencing and annotation.</title>
        <authorList>
            <consortium name="The Broad Institute Genomics Platform"/>
            <consortium name="The Broad Institute Genome Sequencing Center for Infectious Disease"/>
            <person name="Wu L."/>
            <person name="Ma J."/>
        </authorList>
    </citation>
    <scope>NUCLEOTIDE SEQUENCE [LARGE SCALE GENOMIC DNA]</scope>
    <source>
        <strain evidence="3">CGMCC 4.7198</strain>
    </source>
</reference>
<feature type="compositionally biased region" description="Low complexity" evidence="1">
    <location>
        <begin position="156"/>
        <end position="170"/>
    </location>
</feature>